<name>A0ABQ1M9K0_9BACT</name>
<protein>
    <recommendedName>
        <fullName evidence="3">SbsA Ig-like domain-containing protein</fullName>
    </recommendedName>
</protein>
<gene>
    <name evidence="1" type="ORF">GCM10011506_22670</name>
</gene>
<dbReference type="Proteomes" id="UP000636010">
    <property type="component" value="Unassembled WGS sequence"/>
</dbReference>
<proteinExistence type="predicted"/>
<evidence type="ECO:0000313" key="1">
    <source>
        <dbReference type="EMBL" id="GGC36738.1"/>
    </source>
</evidence>
<reference evidence="2" key="1">
    <citation type="journal article" date="2019" name="Int. J. Syst. Evol. Microbiol.">
        <title>The Global Catalogue of Microorganisms (GCM) 10K type strain sequencing project: providing services to taxonomists for standard genome sequencing and annotation.</title>
        <authorList>
            <consortium name="The Broad Institute Genomics Platform"/>
            <consortium name="The Broad Institute Genome Sequencing Center for Infectious Disease"/>
            <person name="Wu L."/>
            <person name="Ma J."/>
        </authorList>
    </citation>
    <scope>NUCLEOTIDE SEQUENCE [LARGE SCALE GENOMIC DNA]</scope>
    <source>
        <strain evidence="2">CGMCC 1.10832</strain>
    </source>
</reference>
<evidence type="ECO:0000313" key="2">
    <source>
        <dbReference type="Proteomes" id="UP000636010"/>
    </source>
</evidence>
<comment type="caution">
    <text evidence="1">The sequence shown here is derived from an EMBL/GenBank/DDBJ whole genome shotgun (WGS) entry which is preliminary data.</text>
</comment>
<organism evidence="1 2">
    <name type="scientific">Marivirga lumbricoides</name>
    <dbReference type="NCBI Taxonomy" id="1046115"/>
    <lineage>
        <taxon>Bacteria</taxon>
        <taxon>Pseudomonadati</taxon>
        <taxon>Bacteroidota</taxon>
        <taxon>Cytophagia</taxon>
        <taxon>Cytophagales</taxon>
        <taxon>Marivirgaceae</taxon>
        <taxon>Marivirga</taxon>
    </lineage>
</organism>
<keyword evidence="2" id="KW-1185">Reference proteome</keyword>
<dbReference type="EMBL" id="BMEC01000007">
    <property type="protein sequence ID" value="GGC36738.1"/>
    <property type="molecule type" value="Genomic_DNA"/>
</dbReference>
<sequence>MTGGYKILVFLFLSFWISTIQAQEYDFYLEWKGEEATSIVISEQEIPHLNVRLLGKAQKIAGSVIIDTNTCFTPYFPFSIGTTYQVFNGQKLLFTFSPDREIKAPEVQRVYPLAELLPENFLKFYIQFDQPMASGHVYKYLQLLEEGKPIENALIPLQPELWNADRTLLTVWIDPGRVKRDLGPNKKFGAVLKAGNTYHLQVNKGLKAANGSTLNQEFVKAFKVIKRDEEIPGIRNWIIHAPEKETTNPVKIDIKEPMDYSTQHFMEILNNGEKISGKYTFVSDTSIHFKPENVWSDGSYVLRVASKAEDLAGNNFNRPFDRDLEKLSKVSEQEYYEITFSIE</sequence>
<evidence type="ECO:0008006" key="3">
    <source>
        <dbReference type="Google" id="ProtNLM"/>
    </source>
</evidence>
<accession>A0ABQ1M9K0</accession>